<feature type="transmembrane region" description="Helical" evidence="1">
    <location>
        <begin position="415"/>
        <end position="440"/>
    </location>
</feature>
<comment type="caution">
    <text evidence="3">The sequence shown here is derived from an EMBL/GenBank/DDBJ whole genome shotgun (WGS) entry which is preliminary data.</text>
</comment>
<sequence length="508" mass="53963">MFAQAMINTFNPMCLFLIWFGTMIGIIFGSIPGLSATMAVVLFLPLTFGMEATQGLALLVGLYMGGISGGLISAILLKIPGTPSSISTVFDGGPMAEKGEAGRALGVGILYSFLGSVIGILALMFISPLLARVCLLFSAADYFAVAVFALSIIASLSGKDMLNGMIAGLIGIALSMIGMAPIDAAVRFTFGNYQLMSGFDITVLLIGVFAVTDIILSGFERQHLADKRQTKKYQLRGYGLSVKEFFQQIPNTIISALIGIGIGILPGIGGSTAGLISYTAVKNRSKYPEKFGTGIIDGIIASECSNNAVIGGSMIPLLCMGIPGNTVSAIFLGGLQVHAISPGPLIFNKSGQYVYGIYLALLIASVFMLIFERLGLPVFVKLLDIPKHILLPCIFVMCCVGGYSANSRVFDVQCILFFGLLGLLFKLLKIPSTPLIIGFIVGSMFEENLRQALQAGHGSWSVFLGRPIAMAFLIITVISCTMTVRKNIQDKKKAEAAGQIFDTEEEEG</sequence>
<keyword evidence="4" id="KW-1185">Reference proteome</keyword>
<organism evidence="3 4">
    <name type="scientific">Moryella indoligenes</name>
    <dbReference type="NCBI Taxonomy" id="371674"/>
    <lineage>
        <taxon>Bacteria</taxon>
        <taxon>Bacillati</taxon>
        <taxon>Bacillota</taxon>
        <taxon>Clostridia</taxon>
        <taxon>Lachnospirales</taxon>
        <taxon>Lachnospiraceae</taxon>
        <taxon>Moryella</taxon>
    </lineage>
</organism>
<feature type="domain" description="DUF112" evidence="2">
    <location>
        <begin position="15"/>
        <end position="437"/>
    </location>
</feature>
<evidence type="ECO:0000256" key="1">
    <source>
        <dbReference type="SAM" id="Phobius"/>
    </source>
</evidence>
<feature type="transmembrane region" description="Helical" evidence="1">
    <location>
        <begin position="56"/>
        <end position="77"/>
    </location>
</feature>
<evidence type="ECO:0000313" key="3">
    <source>
        <dbReference type="EMBL" id="MDQ0152197.1"/>
    </source>
</evidence>
<feature type="transmembrane region" description="Helical" evidence="1">
    <location>
        <begin position="104"/>
        <end position="126"/>
    </location>
</feature>
<keyword evidence="1" id="KW-0812">Transmembrane</keyword>
<name>A0AAE3V9V2_9FIRM</name>
<dbReference type="AlphaFoldDB" id="A0AAE3V9V2"/>
<dbReference type="PANTHER" id="PTHR35342:SF5">
    <property type="entry name" value="TRICARBOXYLIC TRANSPORT PROTEIN"/>
    <property type="match status" value="1"/>
</dbReference>
<dbReference type="InterPro" id="IPR002823">
    <property type="entry name" value="DUF112_TM"/>
</dbReference>
<feature type="transmembrane region" description="Helical" evidence="1">
    <location>
        <begin position="385"/>
        <end position="403"/>
    </location>
</feature>
<dbReference type="PANTHER" id="PTHR35342">
    <property type="entry name" value="TRICARBOXYLIC TRANSPORT PROTEIN"/>
    <property type="match status" value="1"/>
</dbReference>
<feature type="transmembrane region" description="Helical" evidence="1">
    <location>
        <begin position="166"/>
        <end position="186"/>
    </location>
</feature>
<gene>
    <name evidence="3" type="ORF">J2S20_000882</name>
</gene>
<feature type="transmembrane region" description="Helical" evidence="1">
    <location>
        <begin position="198"/>
        <end position="219"/>
    </location>
</feature>
<reference evidence="3" key="1">
    <citation type="submission" date="2023-07" db="EMBL/GenBank/DDBJ databases">
        <title>Genomic Encyclopedia of Type Strains, Phase IV (KMG-IV): sequencing the most valuable type-strain genomes for metagenomic binning, comparative biology and taxonomic classification.</title>
        <authorList>
            <person name="Goeker M."/>
        </authorList>
    </citation>
    <scope>NUCLEOTIDE SEQUENCE</scope>
    <source>
        <strain evidence="3">DSM 19659</strain>
    </source>
</reference>
<dbReference type="Pfam" id="PF01970">
    <property type="entry name" value="TctA"/>
    <property type="match status" value="1"/>
</dbReference>
<feature type="transmembrane region" description="Helical" evidence="1">
    <location>
        <begin position="133"/>
        <end position="154"/>
    </location>
</feature>
<evidence type="ECO:0000313" key="4">
    <source>
        <dbReference type="Proteomes" id="UP001241537"/>
    </source>
</evidence>
<evidence type="ECO:0000259" key="2">
    <source>
        <dbReference type="Pfam" id="PF01970"/>
    </source>
</evidence>
<feature type="transmembrane region" description="Helical" evidence="1">
    <location>
        <begin position="353"/>
        <end position="373"/>
    </location>
</feature>
<dbReference type="Proteomes" id="UP001241537">
    <property type="component" value="Unassembled WGS sequence"/>
</dbReference>
<feature type="transmembrane region" description="Helical" evidence="1">
    <location>
        <begin position="460"/>
        <end position="484"/>
    </location>
</feature>
<keyword evidence="1" id="KW-0472">Membrane</keyword>
<feature type="transmembrane region" description="Helical" evidence="1">
    <location>
        <begin position="16"/>
        <end position="44"/>
    </location>
</feature>
<proteinExistence type="predicted"/>
<dbReference type="EMBL" id="JAUSTO010000004">
    <property type="protein sequence ID" value="MDQ0152197.1"/>
    <property type="molecule type" value="Genomic_DNA"/>
</dbReference>
<protein>
    <submittedName>
        <fullName evidence="3">Tricarboxylic transport membrane protein</fullName>
    </submittedName>
</protein>
<dbReference type="RefSeq" id="WP_307253622.1">
    <property type="nucleotide sequence ID" value="NZ_JAUSTO010000004.1"/>
</dbReference>
<keyword evidence="1" id="KW-1133">Transmembrane helix</keyword>
<accession>A0AAE3V9V2</accession>
<feature type="transmembrane region" description="Helical" evidence="1">
    <location>
        <begin position="253"/>
        <end position="281"/>
    </location>
</feature>